<keyword evidence="3" id="KW-1185">Reference proteome</keyword>
<name>A0A1B7Y247_COLHI</name>
<evidence type="ECO:0000313" key="3">
    <source>
        <dbReference type="Proteomes" id="UP000092177"/>
    </source>
</evidence>
<feature type="region of interest" description="Disordered" evidence="1">
    <location>
        <begin position="88"/>
        <end position="112"/>
    </location>
</feature>
<evidence type="ECO:0000256" key="1">
    <source>
        <dbReference type="SAM" id="MobiDB-lite"/>
    </source>
</evidence>
<dbReference type="RefSeq" id="XP_018154609.1">
    <property type="nucleotide sequence ID" value="XM_018305185.1"/>
</dbReference>
<feature type="compositionally biased region" description="Low complexity" evidence="1">
    <location>
        <begin position="88"/>
        <end position="100"/>
    </location>
</feature>
<proteinExistence type="predicted"/>
<feature type="compositionally biased region" description="Basic residues" evidence="1">
    <location>
        <begin position="48"/>
        <end position="67"/>
    </location>
</feature>
<dbReference type="AlphaFoldDB" id="A0A1B7Y247"/>
<evidence type="ECO:0000313" key="2">
    <source>
        <dbReference type="EMBL" id="OBR06091.1"/>
    </source>
</evidence>
<organism evidence="2 3">
    <name type="scientific">Colletotrichum higginsianum (strain IMI 349063)</name>
    <name type="common">Crucifer anthracnose fungus</name>
    <dbReference type="NCBI Taxonomy" id="759273"/>
    <lineage>
        <taxon>Eukaryota</taxon>
        <taxon>Fungi</taxon>
        <taxon>Dikarya</taxon>
        <taxon>Ascomycota</taxon>
        <taxon>Pezizomycotina</taxon>
        <taxon>Sordariomycetes</taxon>
        <taxon>Hypocreomycetidae</taxon>
        <taxon>Glomerellales</taxon>
        <taxon>Glomerellaceae</taxon>
        <taxon>Colletotrichum</taxon>
        <taxon>Colletotrichum destructivum species complex</taxon>
    </lineage>
</organism>
<dbReference type="GeneID" id="28869292"/>
<sequence length="188" mass="21376">MALRRKRPCAKSARRKTKTTRRRRKTSLLPSGRKLLPPGPARPSLSVARKRPCAKSARRRMKTTRTTTMRRRRTSLLLSGRKLLLPRRLPLPSRRQSLPPRRLPPRRLPPRSLPPIQIVRTFRNNQNFPICCVARCSGACCPPEWRQGARRATAITARSLRHLAMRLALSSRISRSLDDTQGTLASAG</sequence>
<dbReference type="EMBL" id="LTAN01000007">
    <property type="protein sequence ID" value="OBR06091.1"/>
    <property type="molecule type" value="Genomic_DNA"/>
</dbReference>
<dbReference type="VEuPathDB" id="FungiDB:CH63R_10211"/>
<feature type="region of interest" description="Disordered" evidence="1">
    <location>
        <begin position="1"/>
        <end position="67"/>
    </location>
</feature>
<comment type="caution">
    <text evidence="2">The sequence shown here is derived from an EMBL/GenBank/DDBJ whole genome shotgun (WGS) entry which is preliminary data.</text>
</comment>
<reference evidence="3" key="1">
    <citation type="journal article" date="2017" name="BMC Genomics">
        <title>Gapless genome assembly of Colletotrichum higginsianum reveals chromosome structure and association of transposable elements with secondary metabolite gene clusters.</title>
        <authorList>
            <person name="Dallery J.-F."/>
            <person name="Lapalu N."/>
            <person name="Zampounis A."/>
            <person name="Pigne S."/>
            <person name="Luyten I."/>
            <person name="Amselem J."/>
            <person name="Wittenberg A.H.J."/>
            <person name="Zhou S."/>
            <person name="de Queiroz M.V."/>
            <person name="Robin G.P."/>
            <person name="Auger A."/>
            <person name="Hainaut M."/>
            <person name="Henrissat B."/>
            <person name="Kim K.-T."/>
            <person name="Lee Y.-H."/>
            <person name="Lespinet O."/>
            <person name="Schwartz D.C."/>
            <person name="Thon M.R."/>
            <person name="O'Connell R.J."/>
        </authorList>
    </citation>
    <scope>NUCLEOTIDE SEQUENCE [LARGE SCALE GENOMIC DNA]</scope>
    <source>
        <strain evidence="3">IMI 349063</strain>
    </source>
</reference>
<gene>
    <name evidence="2" type="ORF">CH63R_10211</name>
</gene>
<accession>A0A1B7Y247</accession>
<dbReference type="KEGG" id="chig:CH63R_10211"/>
<protein>
    <submittedName>
        <fullName evidence="2">Uncharacterized protein</fullName>
    </submittedName>
</protein>
<feature type="compositionally biased region" description="Basic residues" evidence="1">
    <location>
        <begin position="1"/>
        <end position="26"/>
    </location>
</feature>
<dbReference type="Proteomes" id="UP000092177">
    <property type="component" value="Unassembled WGS sequence"/>
</dbReference>